<reference evidence="8" key="1">
    <citation type="submission" date="2019-07" db="EMBL/GenBank/DDBJ databases">
        <title>Bacillus alkalisoli sp. nov. isolated from saline soil.</title>
        <authorList>
            <person name="Sun J.-Q."/>
            <person name="Xu L."/>
        </authorList>
    </citation>
    <scope>NUCLEOTIDE SEQUENCE [LARGE SCALE GENOMIC DNA]</scope>
    <source>
        <strain evidence="8">M4U3P1</strain>
    </source>
</reference>
<protein>
    <recommendedName>
        <fullName evidence="6">Ribosomal processing cysteine protease Prp</fullName>
    </recommendedName>
</protein>
<evidence type="ECO:0000256" key="3">
    <source>
        <dbReference type="ARBA" id="ARBA00022801"/>
    </source>
</evidence>
<evidence type="ECO:0000313" key="8">
    <source>
        <dbReference type="Proteomes" id="UP000318138"/>
    </source>
</evidence>
<keyword evidence="1" id="KW-0690">Ribosome biogenesis</keyword>
<dbReference type="Pfam" id="PF04327">
    <property type="entry name" value="Peptidase_Prp"/>
    <property type="match status" value="1"/>
</dbReference>
<evidence type="ECO:0000256" key="5">
    <source>
        <dbReference type="ARBA" id="ARBA00044503"/>
    </source>
</evidence>
<keyword evidence="4" id="KW-0788">Thiol protease</keyword>
<dbReference type="InterPro" id="IPR007422">
    <property type="entry name" value="Peptidase_Prp"/>
</dbReference>
<organism evidence="7 8">
    <name type="scientific">Paenalkalicoccus suaedae</name>
    <dbReference type="NCBI Taxonomy" id="2592382"/>
    <lineage>
        <taxon>Bacteria</taxon>
        <taxon>Bacillati</taxon>
        <taxon>Bacillota</taxon>
        <taxon>Bacilli</taxon>
        <taxon>Bacillales</taxon>
        <taxon>Bacillaceae</taxon>
        <taxon>Paenalkalicoccus</taxon>
    </lineage>
</organism>
<keyword evidence="8" id="KW-1185">Reference proteome</keyword>
<evidence type="ECO:0000256" key="4">
    <source>
        <dbReference type="ARBA" id="ARBA00022807"/>
    </source>
</evidence>
<keyword evidence="2 7" id="KW-0645">Protease</keyword>
<dbReference type="KEGG" id="psua:FLK61_34770"/>
<dbReference type="EMBL" id="CP041372">
    <property type="protein sequence ID" value="QKS71834.1"/>
    <property type="molecule type" value="Genomic_DNA"/>
</dbReference>
<evidence type="ECO:0000256" key="6">
    <source>
        <dbReference type="ARBA" id="ARBA00044538"/>
    </source>
</evidence>
<sequence length="110" mass="11905">MIRISFNRNDRGLIDSFTMSGHAESGPYGQDLVCAGASAVSFGSVNAIAVLCDTELEVDMEGDGGYLSCRIPDGLDPNTYEKIQLILDAMLVSFQTMEAQYAEFIKITSP</sequence>
<gene>
    <name evidence="7" type="ORF">FLK61_34770</name>
</gene>
<dbReference type="CDD" id="cd16332">
    <property type="entry name" value="Prp-like"/>
    <property type="match status" value="1"/>
</dbReference>
<dbReference type="AlphaFoldDB" id="A0A859FGP6"/>
<comment type="similarity">
    <text evidence="5">Belongs to the Prp family.</text>
</comment>
<evidence type="ECO:0000256" key="2">
    <source>
        <dbReference type="ARBA" id="ARBA00022670"/>
    </source>
</evidence>
<accession>A0A859FGP6</accession>
<dbReference type="PANTHER" id="PTHR39178:SF1">
    <property type="entry name" value="RIBOSOMAL-PROCESSING CYSTEINE PROTEASE PRP"/>
    <property type="match status" value="1"/>
</dbReference>
<name>A0A859FGP6_9BACI</name>
<dbReference type="Gene3D" id="3.30.70.1490">
    <property type="entry name" value="Cysteine protease Prp"/>
    <property type="match status" value="1"/>
</dbReference>
<proteinExistence type="inferred from homology"/>
<dbReference type="GO" id="GO:0006508">
    <property type="term" value="P:proteolysis"/>
    <property type="evidence" value="ECO:0007669"/>
    <property type="project" value="UniProtKB-KW"/>
</dbReference>
<evidence type="ECO:0000256" key="1">
    <source>
        <dbReference type="ARBA" id="ARBA00022517"/>
    </source>
</evidence>
<dbReference type="SUPFAM" id="SSF118010">
    <property type="entry name" value="TM1457-like"/>
    <property type="match status" value="1"/>
</dbReference>
<dbReference type="NCBIfam" id="NF011126">
    <property type="entry name" value="PRK14553.1-6"/>
    <property type="match status" value="1"/>
</dbReference>
<dbReference type="Proteomes" id="UP000318138">
    <property type="component" value="Chromosome"/>
</dbReference>
<keyword evidence="3" id="KW-0378">Hydrolase</keyword>
<dbReference type="InterPro" id="IPR036764">
    <property type="entry name" value="Peptidase_Prp_sf"/>
</dbReference>
<evidence type="ECO:0000313" key="7">
    <source>
        <dbReference type="EMBL" id="QKS71834.1"/>
    </source>
</evidence>
<dbReference type="GO" id="GO:0008234">
    <property type="term" value="F:cysteine-type peptidase activity"/>
    <property type="evidence" value="ECO:0007669"/>
    <property type="project" value="UniProtKB-KW"/>
</dbReference>
<dbReference type="RefSeq" id="WP_176009818.1">
    <property type="nucleotide sequence ID" value="NZ_CP041372.2"/>
</dbReference>
<dbReference type="PANTHER" id="PTHR39178">
    <property type="entry name" value="HYPOTHETICAL RIBOSOME-ASSOCIATED PROTEIN"/>
    <property type="match status" value="1"/>
</dbReference>
<dbReference type="GO" id="GO:0042254">
    <property type="term" value="P:ribosome biogenesis"/>
    <property type="evidence" value="ECO:0007669"/>
    <property type="project" value="UniProtKB-KW"/>
</dbReference>